<sequence>IERWGNPDKSPDNYVFPFLTGYETPIEQKKRIQDVTRRINKRLKVIGDKYIYGKAFIRQCSQTEWCQHCLYFGELRTFGLEND</sequence>
<proteinExistence type="predicted"/>
<dbReference type="EMBL" id="SNRY01002397">
    <property type="protein sequence ID" value="KAA6325272.1"/>
    <property type="molecule type" value="Genomic_DNA"/>
</dbReference>
<reference evidence="1" key="1">
    <citation type="submission" date="2019-03" db="EMBL/GenBank/DDBJ databases">
        <title>Single cell metagenomics reveals metabolic interactions within the superorganism composed of flagellate Streblomastix strix and complex community of Bacteroidetes bacteria on its surface.</title>
        <authorList>
            <person name="Treitli S.C."/>
            <person name="Kolisko M."/>
            <person name="Husnik F."/>
            <person name="Keeling P."/>
            <person name="Hampl V."/>
        </authorList>
    </citation>
    <scope>NUCLEOTIDE SEQUENCE</scope>
    <source>
        <strain evidence="1">STM</strain>
    </source>
</reference>
<feature type="non-terminal residue" evidence="1">
    <location>
        <position position="1"/>
    </location>
</feature>
<gene>
    <name evidence="1" type="ORF">EZS27_025498</name>
</gene>
<comment type="caution">
    <text evidence="1">The sequence shown here is derived from an EMBL/GenBank/DDBJ whole genome shotgun (WGS) entry which is preliminary data.</text>
</comment>
<dbReference type="AlphaFoldDB" id="A0A5J4QUN3"/>
<name>A0A5J4QUN3_9ZZZZ</name>
<protein>
    <submittedName>
        <fullName evidence="1">Uncharacterized protein</fullName>
    </submittedName>
</protein>
<evidence type="ECO:0000313" key="1">
    <source>
        <dbReference type="EMBL" id="KAA6325272.1"/>
    </source>
</evidence>
<organism evidence="1">
    <name type="scientific">termite gut metagenome</name>
    <dbReference type="NCBI Taxonomy" id="433724"/>
    <lineage>
        <taxon>unclassified sequences</taxon>
        <taxon>metagenomes</taxon>
        <taxon>organismal metagenomes</taxon>
    </lineage>
</organism>
<accession>A0A5J4QUN3</accession>